<dbReference type="GO" id="GO:0000785">
    <property type="term" value="C:chromatin"/>
    <property type="evidence" value="ECO:0007669"/>
    <property type="project" value="TreeGrafter"/>
</dbReference>
<dbReference type="PROSITE" id="PS51184">
    <property type="entry name" value="JMJC"/>
    <property type="match status" value="1"/>
</dbReference>
<keyword evidence="7" id="KW-1185">Reference proteome</keyword>
<dbReference type="Proteomes" id="UP000663870">
    <property type="component" value="Unassembled WGS sequence"/>
</dbReference>
<evidence type="ECO:0000313" key="2">
    <source>
        <dbReference type="EMBL" id="CAF1041096.1"/>
    </source>
</evidence>
<reference evidence="2" key="1">
    <citation type="submission" date="2021-02" db="EMBL/GenBank/DDBJ databases">
        <authorList>
            <person name="Nowell W R."/>
        </authorList>
    </citation>
    <scope>NUCLEOTIDE SEQUENCE</scope>
</reference>
<proteinExistence type="predicted"/>
<evidence type="ECO:0000313" key="7">
    <source>
        <dbReference type="Proteomes" id="UP000663870"/>
    </source>
</evidence>
<dbReference type="Proteomes" id="UP000663874">
    <property type="component" value="Unassembled WGS sequence"/>
</dbReference>
<dbReference type="GO" id="GO:0032454">
    <property type="term" value="F:histone H3K9 demethylase activity"/>
    <property type="evidence" value="ECO:0007669"/>
    <property type="project" value="TreeGrafter"/>
</dbReference>
<comment type="caution">
    <text evidence="2">The sequence shown here is derived from an EMBL/GenBank/DDBJ whole genome shotgun (WGS) entry which is preliminary data.</text>
</comment>
<dbReference type="SMART" id="SM00558">
    <property type="entry name" value="JmjC"/>
    <property type="match status" value="1"/>
</dbReference>
<dbReference type="InterPro" id="IPR003347">
    <property type="entry name" value="JmjC_dom"/>
</dbReference>
<evidence type="ECO:0000259" key="1">
    <source>
        <dbReference type="PROSITE" id="PS51184"/>
    </source>
</evidence>
<evidence type="ECO:0000313" key="8">
    <source>
        <dbReference type="Proteomes" id="UP000663882"/>
    </source>
</evidence>
<dbReference type="AlphaFoldDB" id="A0A814JQ93"/>
<organism evidence="2 8">
    <name type="scientific">Rotaria sordida</name>
    <dbReference type="NCBI Taxonomy" id="392033"/>
    <lineage>
        <taxon>Eukaryota</taxon>
        <taxon>Metazoa</taxon>
        <taxon>Spiralia</taxon>
        <taxon>Gnathifera</taxon>
        <taxon>Rotifera</taxon>
        <taxon>Eurotatoria</taxon>
        <taxon>Bdelloidea</taxon>
        <taxon>Philodinida</taxon>
        <taxon>Philodinidae</taxon>
        <taxon>Rotaria</taxon>
    </lineage>
</organism>
<dbReference type="Proteomes" id="UP000663889">
    <property type="component" value="Unassembled WGS sequence"/>
</dbReference>
<evidence type="ECO:0000313" key="6">
    <source>
        <dbReference type="EMBL" id="CAF3845407.1"/>
    </source>
</evidence>
<dbReference type="Proteomes" id="UP000663823">
    <property type="component" value="Unassembled WGS sequence"/>
</dbReference>
<accession>A0A814JQ93</accession>
<evidence type="ECO:0000313" key="3">
    <source>
        <dbReference type="EMBL" id="CAF1069836.1"/>
    </source>
</evidence>
<evidence type="ECO:0000313" key="5">
    <source>
        <dbReference type="EMBL" id="CAF3825801.1"/>
    </source>
</evidence>
<dbReference type="EMBL" id="CAJNOU010000706">
    <property type="protein sequence ID" value="CAF1069836.1"/>
    <property type="molecule type" value="Genomic_DNA"/>
</dbReference>
<gene>
    <name evidence="6" type="ORF">FNK824_LOCUS17608</name>
    <name evidence="4" type="ORF">JXQ802_LOCUS24492</name>
    <name evidence="5" type="ORF">OTI717_LOCUS19687</name>
    <name evidence="2" type="ORF">RFH988_LOCUS16225</name>
    <name evidence="3" type="ORF">SEV965_LOCUS14298</name>
</gene>
<dbReference type="GO" id="GO:0005634">
    <property type="term" value="C:nucleus"/>
    <property type="evidence" value="ECO:0007669"/>
    <property type="project" value="TreeGrafter"/>
</dbReference>
<name>A0A814JQ93_9BILA</name>
<dbReference type="GO" id="GO:0051864">
    <property type="term" value="F:histone H3K36 demethylase activity"/>
    <property type="evidence" value="ECO:0007669"/>
    <property type="project" value="TreeGrafter"/>
</dbReference>
<dbReference type="PANTHER" id="PTHR10694">
    <property type="entry name" value="LYSINE-SPECIFIC DEMETHYLASE"/>
    <property type="match status" value="1"/>
</dbReference>
<sequence>MNEATFWSSLSRSNSKLNRSDISILPNKSFFYPKYHRKYFDIHRLPKQSLLKLAGRNVTDQILPCLARAHGPGAIFPLACARQRLFSLVYHHEGGARHWYIIPARERDNLEKIFERKKSSICLEHKELLIDPSVLDKHHIQHHRIIQYSNEFVVCAAGALAQSFSESASWSESIVFALPSWIEDGHATAQNSTCQCNIKVSSLPHTIDASLFRIELIQKYISTHLNIVNYGKTSDIEG</sequence>
<dbReference type="Gene3D" id="2.60.120.650">
    <property type="entry name" value="Cupin"/>
    <property type="match status" value="1"/>
</dbReference>
<dbReference type="EMBL" id="CAJOAX010002908">
    <property type="protein sequence ID" value="CAF3825801.1"/>
    <property type="molecule type" value="Genomic_DNA"/>
</dbReference>
<protein>
    <recommendedName>
        <fullName evidence="1">JmjC domain-containing protein</fullName>
    </recommendedName>
</protein>
<dbReference type="EMBL" id="CAJNOL010000797">
    <property type="protein sequence ID" value="CAF1202349.1"/>
    <property type="molecule type" value="Genomic_DNA"/>
</dbReference>
<dbReference type="GO" id="GO:0010468">
    <property type="term" value="P:regulation of gene expression"/>
    <property type="evidence" value="ECO:0007669"/>
    <property type="project" value="TreeGrafter"/>
</dbReference>
<dbReference type="EMBL" id="CAJNOO010000821">
    <property type="protein sequence ID" value="CAF1041096.1"/>
    <property type="molecule type" value="Genomic_DNA"/>
</dbReference>
<feature type="domain" description="JmjC" evidence="1">
    <location>
        <begin position="34"/>
        <end position="193"/>
    </location>
</feature>
<dbReference type="Pfam" id="PF02373">
    <property type="entry name" value="JmjC"/>
    <property type="match status" value="1"/>
</dbReference>
<evidence type="ECO:0000313" key="4">
    <source>
        <dbReference type="EMBL" id="CAF1202349.1"/>
    </source>
</evidence>
<dbReference type="Proteomes" id="UP000663882">
    <property type="component" value="Unassembled WGS sequence"/>
</dbReference>
<dbReference type="PANTHER" id="PTHR10694:SF7">
    <property type="entry name" value="[HISTONE H3]-TRIMETHYL-L-LYSINE(9) DEMETHYLASE"/>
    <property type="match status" value="1"/>
</dbReference>
<dbReference type="EMBL" id="CAJOBE010002817">
    <property type="protein sequence ID" value="CAF3845407.1"/>
    <property type="molecule type" value="Genomic_DNA"/>
</dbReference>